<organism evidence="14 15">
    <name type="scientific">Comamonas denitrificans</name>
    <dbReference type="NCBI Taxonomy" id="117506"/>
    <lineage>
        <taxon>Bacteria</taxon>
        <taxon>Pseudomonadati</taxon>
        <taxon>Pseudomonadota</taxon>
        <taxon>Betaproteobacteria</taxon>
        <taxon>Burkholderiales</taxon>
        <taxon>Comamonadaceae</taxon>
        <taxon>Comamonas</taxon>
    </lineage>
</organism>
<evidence type="ECO:0000256" key="8">
    <source>
        <dbReference type="ARBA" id="ARBA00022967"/>
    </source>
</evidence>
<feature type="domain" description="Cation-transporting P-type ATPase N-terminal" evidence="13">
    <location>
        <begin position="51"/>
        <end position="125"/>
    </location>
</feature>
<keyword evidence="6" id="KW-0067">ATP-binding</keyword>
<dbReference type="InterPro" id="IPR036412">
    <property type="entry name" value="HAD-like_sf"/>
</dbReference>
<dbReference type="SFLD" id="SFLDS00003">
    <property type="entry name" value="Haloacid_Dehalogenase"/>
    <property type="match status" value="1"/>
</dbReference>
<feature type="region of interest" description="Disordered" evidence="11">
    <location>
        <begin position="31"/>
        <end position="50"/>
    </location>
</feature>
<feature type="transmembrane region" description="Helical" evidence="12">
    <location>
        <begin position="742"/>
        <end position="767"/>
    </location>
</feature>
<dbReference type="FunFam" id="2.70.150.10:FF:000160">
    <property type="entry name" value="Sarcoplasmic/endoplasmic reticulum calcium ATPase 1"/>
    <property type="match status" value="1"/>
</dbReference>
<dbReference type="InterPro" id="IPR004014">
    <property type="entry name" value="ATPase_P-typ_cation-transptr_N"/>
</dbReference>
<dbReference type="GO" id="GO:0016887">
    <property type="term" value="F:ATP hydrolysis activity"/>
    <property type="evidence" value="ECO:0007669"/>
    <property type="project" value="InterPro"/>
</dbReference>
<evidence type="ECO:0000313" key="14">
    <source>
        <dbReference type="EMBL" id="MBO1249863.1"/>
    </source>
</evidence>
<evidence type="ECO:0000256" key="9">
    <source>
        <dbReference type="ARBA" id="ARBA00022989"/>
    </source>
</evidence>
<dbReference type="PROSITE" id="PS00154">
    <property type="entry name" value="ATPASE_E1_E2"/>
    <property type="match status" value="1"/>
</dbReference>
<evidence type="ECO:0000256" key="7">
    <source>
        <dbReference type="ARBA" id="ARBA00022842"/>
    </source>
</evidence>
<dbReference type="SFLD" id="SFLDG00002">
    <property type="entry name" value="C1.7:_P-type_atpase_like"/>
    <property type="match status" value="1"/>
</dbReference>
<dbReference type="InterPro" id="IPR001757">
    <property type="entry name" value="P_typ_ATPase"/>
</dbReference>
<keyword evidence="10 12" id="KW-0472">Membrane</keyword>
<feature type="transmembrane region" description="Helical" evidence="12">
    <location>
        <begin position="811"/>
        <end position="835"/>
    </location>
</feature>
<dbReference type="AlphaFoldDB" id="A0A939H0X3"/>
<proteinExistence type="inferred from homology"/>
<dbReference type="Pfam" id="PF00689">
    <property type="entry name" value="Cation_ATPase_C"/>
    <property type="match status" value="1"/>
</dbReference>
<dbReference type="GO" id="GO:0015662">
    <property type="term" value="F:P-type ion transporter activity"/>
    <property type="evidence" value="ECO:0007669"/>
    <property type="project" value="UniProtKB-ARBA"/>
</dbReference>
<dbReference type="Proteomes" id="UP000664731">
    <property type="component" value="Unassembled WGS sequence"/>
</dbReference>
<evidence type="ECO:0000256" key="3">
    <source>
        <dbReference type="ARBA" id="ARBA00022553"/>
    </source>
</evidence>
<dbReference type="Gene3D" id="2.70.150.10">
    <property type="entry name" value="Calcium-transporting ATPase, cytoplasmic transduction domain A"/>
    <property type="match status" value="1"/>
</dbReference>
<accession>A0A939H0X3</accession>
<feature type="transmembrane region" description="Helical" evidence="12">
    <location>
        <begin position="97"/>
        <end position="119"/>
    </location>
</feature>
<dbReference type="InterPro" id="IPR008250">
    <property type="entry name" value="ATPase_P-typ_transduc_dom_A_sf"/>
</dbReference>
<protein>
    <submittedName>
        <fullName evidence="14">Cation-transporting P-type ATPase</fullName>
    </submittedName>
</protein>
<dbReference type="InterPro" id="IPR006068">
    <property type="entry name" value="ATPase_P-typ_cation-transptr_C"/>
</dbReference>
<dbReference type="Gene3D" id="3.40.50.1000">
    <property type="entry name" value="HAD superfamily/HAD-like"/>
    <property type="match status" value="1"/>
</dbReference>
<reference evidence="14" key="1">
    <citation type="submission" date="2021-03" db="EMBL/GenBank/DDBJ databases">
        <title>Comamonas denitrificans.</title>
        <authorList>
            <person name="Finster K."/>
        </authorList>
    </citation>
    <scope>NUCLEOTIDE SEQUENCE</scope>
    <source>
        <strain evidence="14">MM2021_4</strain>
    </source>
</reference>
<dbReference type="SUPFAM" id="SSF81653">
    <property type="entry name" value="Calcium ATPase, transduction domain A"/>
    <property type="match status" value="1"/>
</dbReference>
<feature type="transmembrane region" description="Helical" evidence="12">
    <location>
        <begin position="847"/>
        <end position="864"/>
    </location>
</feature>
<keyword evidence="5" id="KW-0547">Nucleotide-binding</keyword>
<dbReference type="PRINTS" id="PR00120">
    <property type="entry name" value="HATPASE"/>
</dbReference>
<dbReference type="InterPro" id="IPR059000">
    <property type="entry name" value="ATPase_P-type_domA"/>
</dbReference>
<evidence type="ECO:0000256" key="6">
    <source>
        <dbReference type="ARBA" id="ARBA00022840"/>
    </source>
</evidence>
<evidence type="ECO:0000259" key="13">
    <source>
        <dbReference type="SMART" id="SM00831"/>
    </source>
</evidence>
<dbReference type="Pfam" id="PF08282">
    <property type="entry name" value="Hydrolase_3"/>
    <property type="match status" value="1"/>
</dbReference>
<comment type="similarity">
    <text evidence="2">Belongs to the cation transport ATPase (P-type) (TC 3.A.3) family. Type IIA subfamily.</text>
</comment>
<dbReference type="SUPFAM" id="SSF81660">
    <property type="entry name" value="Metal cation-transporting ATPase, ATP-binding domain N"/>
    <property type="match status" value="1"/>
</dbReference>
<dbReference type="PANTHER" id="PTHR42861">
    <property type="entry name" value="CALCIUM-TRANSPORTING ATPASE"/>
    <property type="match status" value="1"/>
</dbReference>
<keyword evidence="15" id="KW-1185">Reference proteome</keyword>
<keyword evidence="8" id="KW-1278">Translocase</keyword>
<gene>
    <name evidence="14" type="ORF">J1777_08520</name>
</gene>
<name>A0A939H0X3_9BURK</name>
<evidence type="ECO:0000256" key="5">
    <source>
        <dbReference type="ARBA" id="ARBA00022741"/>
    </source>
</evidence>
<dbReference type="InterPro" id="IPR023299">
    <property type="entry name" value="ATPase_P-typ_cyto_dom_N"/>
</dbReference>
<dbReference type="Gene3D" id="3.40.1110.10">
    <property type="entry name" value="Calcium-transporting ATPase, cytoplasmic domain N"/>
    <property type="match status" value="1"/>
</dbReference>
<dbReference type="GO" id="GO:0016020">
    <property type="term" value="C:membrane"/>
    <property type="evidence" value="ECO:0007669"/>
    <property type="project" value="InterPro"/>
</dbReference>
<dbReference type="InterPro" id="IPR044492">
    <property type="entry name" value="P_typ_ATPase_HD_dom"/>
</dbReference>
<dbReference type="GO" id="GO:0012505">
    <property type="term" value="C:endomembrane system"/>
    <property type="evidence" value="ECO:0007669"/>
    <property type="project" value="UniProtKB-SubCell"/>
</dbReference>
<dbReference type="InterPro" id="IPR023298">
    <property type="entry name" value="ATPase_P-typ_TM_dom_sf"/>
</dbReference>
<dbReference type="Pfam" id="PF00690">
    <property type="entry name" value="Cation_ATPase_N"/>
    <property type="match status" value="1"/>
</dbReference>
<keyword evidence="7" id="KW-0460">Magnesium</keyword>
<dbReference type="SMART" id="SM00831">
    <property type="entry name" value="Cation_ATPase_N"/>
    <property type="match status" value="1"/>
</dbReference>
<evidence type="ECO:0000313" key="15">
    <source>
        <dbReference type="Proteomes" id="UP000664731"/>
    </source>
</evidence>
<feature type="transmembrane region" description="Helical" evidence="12">
    <location>
        <begin position="773"/>
        <end position="791"/>
    </location>
</feature>
<sequence>MARPLRKVPNKVMAAVAIKCPTHMLHASPIAMSTLPPSTPPSPSTASTRTAWHSLDSATAVQRQGSHATHGLTPAEAAQRLATHGPNRLAQQGKRPVWLRLLLQFHNVLIYVMLVAAVVTAALGHWLDTGVLLGAVVINALIGFLQEGKAESSLDAIRRMLSLQATVLRGGVRTVVDAQTLVPGDVVLLASGDKVPADLRILHAKGLRANEAVLTGESLPCDKHAGAVAEDAPLGDRHGMLYSGTLVASGTATGLVVATGSATELGRISALLATVQSTTTPLLRQMARFSHWLALVIVGFVVLTFAIGVLWRGQPLAEMFMMAVALAASAIPEGLPALMTITLALGVRRMAQHKAIIRQLSAVETLGSVTVICSDKTGTLTCNEMTVQRVVTANQVYEVSGSGYRPEGGLHRSGHSATHNVALDDHPALPGITRAALLCNDAALHESDGSWVLTGDPTEGALLTLALKAGLDAPAEHARLPRTDAIPFESAHRFMATLHHEHTGQALVFVKGAPECVLDMCHAQHDRHHPAAPLDTDYWRRAANDCAARALRVLAIAVKTVPAQQQTLQFSDMQGGFTLLGLLGSMDPPRPEAMAAVAECHAAGIRVKMITGDHGETARAIGAQLGIGLGKPALTGAEIELLDDAALRHVVTDVDVFARASPEHKLRLVQALQANGEVVAMTGDGVNDAPALKRADVGVAMGKNGTEAAKDAAAMVLADDNFATLGHAVREGRGIYDNVRKFILFMLPTNGGESLIVFSAIAFGLVLPLTPAQVLWINLVTSSTLGVALAFEPTEGDVMRRRPRNPRQSLLSGLFVWRVVMVSVLMACAALGLFLWELGHGSSLETARTMAVSTVVLVEMFYLYNSRHVLHSVLSREGLLGNPKIPATIALCAVLQLAFVYTPWLQAVFGSTNLSAAEWLRVVLAGASVFAIAELEKAIQRWRMGRAAPAA</sequence>
<feature type="transmembrane region" description="Helical" evidence="12">
    <location>
        <begin position="319"/>
        <end position="345"/>
    </location>
</feature>
<dbReference type="EMBL" id="JAFNME010000016">
    <property type="protein sequence ID" value="MBO1249863.1"/>
    <property type="molecule type" value="Genomic_DNA"/>
</dbReference>
<evidence type="ECO:0000256" key="4">
    <source>
        <dbReference type="ARBA" id="ARBA00022692"/>
    </source>
</evidence>
<dbReference type="Pfam" id="PF13246">
    <property type="entry name" value="Cation_ATPase"/>
    <property type="match status" value="1"/>
</dbReference>
<comment type="subcellular location">
    <subcellularLocation>
        <location evidence="1">Endomembrane system</location>
        <topology evidence="1">Multi-pass membrane protein</topology>
    </subcellularLocation>
</comment>
<dbReference type="CDD" id="cd02080">
    <property type="entry name" value="P-type_ATPase_cation"/>
    <property type="match status" value="1"/>
</dbReference>
<dbReference type="InterPro" id="IPR018303">
    <property type="entry name" value="ATPase_P-typ_P_site"/>
</dbReference>
<dbReference type="FunFam" id="3.40.50.1000:FF:000028">
    <property type="entry name" value="Calcium-transporting P-type ATPase, putative"/>
    <property type="match status" value="1"/>
</dbReference>
<dbReference type="PRINTS" id="PR00119">
    <property type="entry name" value="CATATPASE"/>
</dbReference>
<keyword evidence="3" id="KW-0597">Phosphoprotein</keyword>
<keyword evidence="9 12" id="KW-1133">Transmembrane helix</keyword>
<dbReference type="SUPFAM" id="SSF56784">
    <property type="entry name" value="HAD-like"/>
    <property type="match status" value="1"/>
</dbReference>
<comment type="caution">
    <text evidence="14">The sequence shown here is derived from an EMBL/GenBank/DDBJ whole genome shotgun (WGS) entry which is preliminary data.</text>
</comment>
<dbReference type="Gene3D" id="1.20.1110.10">
    <property type="entry name" value="Calcium-transporting ATPase, transmembrane domain"/>
    <property type="match status" value="1"/>
</dbReference>
<evidence type="ECO:0000256" key="10">
    <source>
        <dbReference type="ARBA" id="ARBA00023136"/>
    </source>
</evidence>
<dbReference type="Pfam" id="PF00122">
    <property type="entry name" value="E1-E2_ATPase"/>
    <property type="match status" value="1"/>
</dbReference>
<dbReference type="SUPFAM" id="SSF81665">
    <property type="entry name" value="Calcium ATPase, transmembrane domain M"/>
    <property type="match status" value="1"/>
</dbReference>
<evidence type="ECO:0000256" key="2">
    <source>
        <dbReference type="ARBA" id="ARBA00005675"/>
    </source>
</evidence>
<feature type="transmembrane region" description="Helical" evidence="12">
    <location>
        <begin position="916"/>
        <end position="935"/>
    </location>
</feature>
<dbReference type="NCBIfam" id="TIGR01494">
    <property type="entry name" value="ATPase_P-type"/>
    <property type="match status" value="2"/>
</dbReference>
<evidence type="ECO:0000256" key="12">
    <source>
        <dbReference type="SAM" id="Phobius"/>
    </source>
</evidence>
<dbReference type="GO" id="GO:0005524">
    <property type="term" value="F:ATP binding"/>
    <property type="evidence" value="ECO:0007669"/>
    <property type="project" value="UniProtKB-KW"/>
</dbReference>
<feature type="transmembrane region" description="Helical" evidence="12">
    <location>
        <begin position="292"/>
        <end position="313"/>
    </location>
</feature>
<evidence type="ECO:0000256" key="1">
    <source>
        <dbReference type="ARBA" id="ARBA00004127"/>
    </source>
</evidence>
<feature type="transmembrane region" description="Helical" evidence="12">
    <location>
        <begin position="125"/>
        <end position="145"/>
    </location>
</feature>
<dbReference type="InterPro" id="IPR023214">
    <property type="entry name" value="HAD_sf"/>
</dbReference>
<evidence type="ECO:0000256" key="11">
    <source>
        <dbReference type="SAM" id="MobiDB-lite"/>
    </source>
</evidence>
<dbReference type="SFLD" id="SFLDF00027">
    <property type="entry name" value="p-type_atpase"/>
    <property type="match status" value="1"/>
</dbReference>
<keyword evidence="4 12" id="KW-0812">Transmembrane</keyword>
<feature type="transmembrane region" description="Helical" evidence="12">
    <location>
        <begin position="885"/>
        <end position="904"/>
    </location>
</feature>